<name>A0ABD3WSR8_SINWO</name>
<reference evidence="2 3" key="1">
    <citation type="submission" date="2024-11" db="EMBL/GenBank/DDBJ databases">
        <title>Chromosome-level genome assembly of the freshwater bivalve Anodonta woodiana.</title>
        <authorList>
            <person name="Chen X."/>
        </authorList>
    </citation>
    <scope>NUCLEOTIDE SEQUENCE [LARGE SCALE GENOMIC DNA]</scope>
    <source>
        <strain evidence="2">MN2024</strain>
        <tissue evidence="2">Gills</tissue>
    </source>
</reference>
<protein>
    <recommendedName>
        <fullName evidence="4">Galectin</fullName>
    </recommendedName>
</protein>
<evidence type="ECO:0000313" key="2">
    <source>
        <dbReference type="EMBL" id="KAL3877022.1"/>
    </source>
</evidence>
<gene>
    <name evidence="2" type="ORF">ACJMK2_034778</name>
</gene>
<evidence type="ECO:0000313" key="3">
    <source>
        <dbReference type="Proteomes" id="UP001634394"/>
    </source>
</evidence>
<feature type="chain" id="PRO_5044873974" description="Galectin" evidence="1">
    <location>
        <begin position="23"/>
        <end position="184"/>
    </location>
</feature>
<feature type="signal peptide" evidence="1">
    <location>
        <begin position="1"/>
        <end position="22"/>
    </location>
</feature>
<evidence type="ECO:0000256" key="1">
    <source>
        <dbReference type="SAM" id="SignalP"/>
    </source>
</evidence>
<dbReference type="Proteomes" id="UP001634394">
    <property type="component" value="Unassembled WGS sequence"/>
</dbReference>
<evidence type="ECO:0008006" key="4">
    <source>
        <dbReference type="Google" id="ProtNLM"/>
    </source>
</evidence>
<comment type="caution">
    <text evidence="2">The sequence shown here is derived from an EMBL/GenBank/DDBJ whole genome shotgun (WGS) entry which is preliminary data.</text>
</comment>
<dbReference type="EMBL" id="JBJQND010000005">
    <property type="protein sequence ID" value="KAL3877022.1"/>
    <property type="molecule type" value="Genomic_DNA"/>
</dbReference>
<keyword evidence="3" id="KW-1185">Reference proteome</keyword>
<accession>A0ABD3WSR8</accession>
<sequence>METLTILLFVMLVNSFIRPFLAEHILEFEFEEVVQGIPSNQYRRAFRSSASHYESLKVYEGDIIQLRLCPLESTFITITGMIYSNDGGSDIANVTFEGIDIGSFASLAHTNFGEKWNDFRSGGQVGLPFYVEHAGTYIMINIESSDCYGIELDKIILKVETVSERKVFWCGFDLKQAPRQPGCN</sequence>
<keyword evidence="1" id="KW-0732">Signal</keyword>
<proteinExistence type="predicted"/>
<organism evidence="2 3">
    <name type="scientific">Sinanodonta woodiana</name>
    <name type="common">Chinese pond mussel</name>
    <name type="synonym">Anodonta woodiana</name>
    <dbReference type="NCBI Taxonomy" id="1069815"/>
    <lineage>
        <taxon>Eukaryota</taxon>
        <taxon>Metazoa</taxon>
        <taxon>Spiralia</taxon>
        <taxon>Lophotrochozoa</taxon>
        <taxon>Mollusca</taxon>
        <taxon>Bivalvia</taxon>
        <taxon>Autobranchia</taxon>
        <taxon>Heteroconchia</taxon>
        <taxon>Palaeoheterodonta</taxon>
        <taxon>Unionida</taxon>
        <taxon>Unionoidea</taxon>
        <taxon>Unionidae</taxon>
        <taxon>Unioninae</taxon>
        <taxon>Sinanodonta</taxon>
    </lineage>
</organism>
<dbReference type="AlphaFoldDB" id="A0ABD3WSR8"/>